<gene>
    <name evidence="2" type="ORF">FUG_LOCUS133240</name>
</gene>
<proteinExistence type="predicted"/>
<feature type="compositionally biased region" description="Low complexity" evidence="1">
    <location>
        <begin position="851"/>
        <end position="863"/>
    </location>
</feature>
<evidence type="ECO:0000256" key="1">
    <source>
        <dbReference type="SAM" id="MobiDB-lite"/>
    </source>
</evidence>
<feature type="compositionally biased region" description="Polar residues" evidence="1">
    <location>
        <begin position="834"/>
        <end position="844"/>
    </location>
</feature>
<organism evidence="2">
    <name type="scientific">Gibberella zeae</name>
    <name type="common">Wheat head blight fungus</name>
    <name type="synonym">Fusarium graminearum</name>
    <dbReference type="NCBI Taxonomy" id="5518"/>
    <lineage>
        <taxon>Eukaryota</taxon>
        <taxon>Fungi</taxon>
        <taxon>Dikarya</taxon>
        <taxon>Ascomycota</taxon>
        <taxon>Pezizomycotina</taxon>
        <taxon>Sordariomycetes</taxon>
        <taxon>Hypocreomycetidae</taxon>
        <taxon>Hypocreales</taxon>
        <taxon>Nectriaceae</taxon>
        <taxon>Fusarium</taxon>
    </lineage>
</organism>
<dbReference type="EMBL" id="CAAKMV010000110">
    <property type="protein sequence ID" value="VIO54742.1"/>
    <property type="molecule type" value="Genomic_DNA"/>
</dbReference>
<evidence type="ECO:0000313" key="2">
    <source>
        <dbReference type="EMBL" id="VIO54742.1"/>
    </source>
</evidence>
<name>A0A4E9E7P4_GIBZA</name>
<feature type="compositionally biased region" description="Polar residues" evidence="1">
    <location>
        <begin position="864"/>
        <end position="875"/>
    </location>
</feature>
<reference evidence="2" key="1">
    <citation type="submission" date="2019-04" db="EMBL/GenBank/DDBJ databases">
        <authorList>
            <person name="Melise S."/>
            <person name="Noan J."/>
            <person name="Okalmin O."/>
        </authorList>
    </citation>
    <scope>NUCLEOTIDE SEQUENCE</scope>
    <source>
        <strain evidence="2">FN9</strain>
    </source>
</reference>
<feature type="region of interest" description="Disordered" evidence="1">
    <location>
        <begin position="830"/>
        <end position="875"/>
    </location>
</feature>
<sequence length="896" mass="98527">MDIPSQTGPSGPGGYFVISSHVHCQSHLPNPMCVDASRCRACLFPIELQKELIVACKQSQLQLRPLYMILSTLPVTPEGQVSTSFLMHQEDCFSPIYLDKTLNVAFRQCLHPSCTHTLGLAVTFHADCARIATLFKHPLVTYCPFTEYSFQPSKAHLNGRRESIRILIENSLQRTYGNLSPELWRMVSDDDELIRLYTIAEITLICRKSEWSADLATPVWATHITVDGVEYVSSLSRSPTHGACLAWNSVLSSDTRCLYVSSDHLGIRQIISDMDLAQVNVSGPVYWQTLSVERQTILFAGDGYKLREVSNPSPGALVQWPLPVSPLILDSLSFYYAGWGEGEVMARMKTLTFNQQGTFGYSVCWSANEMVSIHANRAVEEVSKYGARNDEHSEYNEHHTLKWTYHPIEEDEYVQQVWLRGSTRYNNLGSIPCWVEGGLWFQLSTPWGIQKYKRPSDIALGLVTNKGRLIMSGSYPDHHGKNTPYSRHREWMMIAKAITHEPITLYFSPSSHGIPIIASPKLPENVKNISLPEQTALGPMPRFNPLHTLHYSAASLEDVTSVTIFRSKSKKDTGIIRTFDLENSCFNETKYNKVAGLLLRYADGREASVGCFRVDTSEAALVTSNSEGLFVGTRPGTIAQLPPHVAVVSVARPEDEGEWAWKEFPWSGTLECQVFLQRLAMSSALTTSIPWLSSLPAGLSLTGKVLTTKSSTTTYILQAKDGEAGDSFSLSVTVEPQDSTYNYDSVFTRVYKEGDEDAKHTVINSLHCEMSSEMPQECTISIGGEESTQVAYTAGGTDSVLPRSFVDVPVVITAGMEYITGSPSTPITASITSDLSTGKETQGSAADAGITSAPTSTANPTASVNESTTTSGALSSPRNVLRSIALSAVAILVVSL</sequence>
<accession>A0A4E9E7P4</accession>
<protein>
    <submittedName>
        <fullName evidence="2">Uncharacterized protein</fullName>
    </submittedName>
</protein>
<dbReference type="AlphaFoldDB" id="A0A4E9E7P4"/>